<gene>
    <name evidence="1" type="ORF">E6C27_scaffold89G005820</name>
</gene>
<organism evidence="1 2">
    <name type="scientific">Cucumis melo var. makuwa</name>
    <name type="common">Oriental melon</name>
    <dbReference type="NCBI Taxonomy" id="1194695"/>
    <lineage>
        <taxon>Eukaryota</taxon>
        <taxon>Viridiplantae</taxon>
        <taxon>Streptophyta</taxon>
        <taxon>Embryophyta</taxon>
        <taxon>Tracheophyta</taxon>
        <taxon>Spermatophyta</taxon>
        <taxon>Magnoliopsida</taxon>
        <taxon>eudicotyledons</taxon>
        <taxon>Gunneridae</taxon>
        <taxon>Pentapetalae</taxon>
        <taxon>rosids</taxon>
        <taxon>fabids</taxon>
        <taxon>Cucurbitales</taxon>
        <taxon>Cucurbitaceae</taxon>
        <taxon>Benincaseae</taxon>
        <taxon>Cucumis</taxon>
    </lineage>
</organism>
<accession>A0A5A7V928</accession>
<dbReference type="Proteomes" id="UP000321393">
    <property type="component" value="Unassembled WGS sequence"/>
</dbReference>
<dbReference type="EMBL" id="SSTE01004728">
    <property type="protein sequence ID" value="KAA0062189.1"/>
    <property type="molecule type" value="Genomic_DNA"/>
</dbReference>
<evidence type="ECO:0000313" key="2">
    <source>
        <dbReference type="Proteomes" id="UP000321393"/>
    </source>
</evidence>
<proteinExistence type="predicted"/>
<reference evidence="1 2" key="1">
    <citation type="submission" date="2019-08" db="EMBL/GenBank/DDBJ databases">
        <title>Draft genome sequences of two oriental melons (Cucumis melo L. var makuwa).</title>
        <authorList>
            <person name="Kwon S.-Y."/>
        </authorList>
    </citation>
    <scope>NUCLEOTIDE SEQUENCE [LARGE SCALE GENOMIC DNA]</scope>
    <source>
        <strain evidence="2">cv. SW 3</strain>
        <tissue evidence="1">Leaf</tissue>
    </source>
</reference>
<protein>
    <submittedName>
        <fullName evidence="1">NBS-LRR type resistance protein</fullName>
    </submittedName>
</protein>
<comment type="caution">
    <text evidence="1">The sequence shown here is derived from an EMBL/GenBank/DDBJ whole genome shotgun (WGS) entry which is preliminary data.</text>
</comment>
<name>A0A5A7V928_CUCMM</name>
<evidence type="ECO:0000313" key="1">
    <source>
        <dbReference type="EMBL" id="KAA0062189.1"/>
    </source>
</evidence>
<sequence>MLIPRSLKDWLFVMPLTTSLTMWMNTCHMSNHGRTRLLDRSSLTIIAVGKNRFYNDSTSLLRRKESQSTMWSCFKKHTFELGRSCRRPQRMHIIKCWNSNPNLPQRVVSHSLGMRYAISVSFTSGMNAKVDRRLDSGTARTTPMIPSFVDPRGRMARRA</sequence>
<dbReference type="AlphaFoldDB" id="A0A5A7V928"/>